<organism evidence="6 7">
    <name type="scientific">Ruminococcus bromii</name>
    <dbReference type="NCBI Taxonomy" id="40518"/>
    <lineage>
        <taxon>Bacteria</taxon>
        <taxon>Bacillati</taxon>
        <taxon>Bacillota</taxon>
        <taxon>Clostridia</taxon>
        <taxon>Eubacteriales</taxon>
        <taxon>Oscillospiraceae</taxon>
        <taxon>Ruminococcus</taxon>
    </lineage>
</organism>
<dbReference type="GO" id="GO:0006633">
    <property type="term" value="P:fatty acid biosynthetic process"/>
    <property type="evidence" value="ECO:0007669"/>
    <property type="project" value="UniProtKB-UniPathway"/>
</dbReference>
<dbReference type="Proteomes" id="UP000233425">
    <property type="component" value="Unassembled WGS sequence"/>
</dbReference>
<keyword evidence="2 3" id="KW-0092">Biotin</keyword>
<dbReference type="PANTHER" id="PTHR45266:SF3">
    <property type="entry name" value="OXALOACETATE DECARBOXYLASE ALPHA CHAIN"/>
    <property type="match status" value="1"/>
</dbReference>
<comment type="pathway">
    <text evidence="3">Lipid metabolism; fatty acid biosynthesis.</text>
</comment>
<dbReference type="NCBIfam" id="TIGR00531">
    <property type="entry name" value="BCCP"/>
    <property type="match status" value="1"/>
</dbReference>
<dbReference type="InterPro" id="IPR011053">
    <property type="entry name" value="Single_hybrid_motif"/>
</dbReference>
<dbReference type="UniPathway" id="UPA00094"/>
<keyword evidence="3" id="KW-0444">Lipid biosynthesis</keyword>
<gene>
    <name evidence="6" type="primary">accB</name>
    <name evidence="6" type="ORF">RBATCC27255_00781</name>
</gene>
<protein>
    <recommendedName>
        <fullName evidence="1 3">Biotin carboxyl carrier protein of acetyl-CoA carboxylase</fullName>
    </recommendedName>
</protein>
<dbReference type="InterPro" id="IPR000089">
    <property type="entry name" value="Biotin_lipoyl"/>
</dbReference>
<comment type="function">
    <text evidence="3">This protein is a component of the acetyl coenzyme A carboxylase complex; first, biotin carboxylase catalyzes the carboxylation of the carrier protein and then the transcarboxylase transfers the carboxyl group to form malonyl-CoA.</text>
</comment>
<evidence type="ECO:0000259" key="5">
    <source>
        <dbReference type="PROSITE" id="PS50968"/>
    </source>
</evidence>
<dbReference type="PROSITE" id="PS50968">
    <property type="entry name" value="BIOTINYL_LIPOYL"/>
    <property type="match status" value="1"/>
</dbReference>
<dbReference type="EMBL" id="NNSR01000039">
    <property type="protein sequence ID" value="PKD31401.1"/>
    <property type="molecule type" value="Genomic_DNA"/>
</dbReference>
<evidence type="ECO:0000256" key="2">
    <source>
        <dbReference type="ARBA" id="ARBA00023267"/>
    </source>
</evidence>
<dbReference type="PANTHER" id="PTHR45266">
    <property type="entry name" value="OXALOACETATE DECARBOXYLASE ALPHA CHAIN"/>
    <property type="match status" value="1"/>
</dbReference>
<dbReference type="CDD" id="cd06850">
    <property type="entry name" value="biotinyl_domain"/>
    <property type="match status" value="1"/>
</dbReference>
<dbReference type="AlphaFoldDB" id="A0A2N0UWP1"/>
<keyword evidence="3" id="KW-0275">Fatty acid biosynthesis</keyword>
<keyword evidence="3" id="KW-0443">Lipid metabolism</keyword>
<evidence type="ECO:0000313" key="6">
    <source>
        <dbReference type="EMBL" id="PKD31401.1"/>
    </source>
</evidence>
<evidence type="ECO:0000256" key="4">
    <source>
        <dbReference type="SAM" id="MobiDB-lite"/>
    </source>
</evidence>
<dbReference type="RefSeq" id="WP_101028845.1">
    <property type="nucleotide sequence ID" value="NZ_CABMMZ010000039.1"/>
</dbReference>
<reference evidence="6" key="1">
    <citation type="journal article" date="2018" name="Environ. Microbiol.">
        <title>Sporulation capability and amylosome conservation among diverse human colonic and rumen isolates of the keystone starch-degrader Ruminococcus bromii.</title>
        <authorList>
            <person name="Mukhopadhya I."/>
            <person name="Morais S."/>
            <person name="Laverde-Gomez J."/>
            <person name="Sheridan P.O."/>
            <person name="Walker A.W."/>
            <person name="Kelly W."/>
            <person name="Klieve A.V."/>
            <person name="Ouwerkerk D."/>
            <person name="Duncan S.H."/>
            <person name="Louis P."/>
            <person name="Koropatkin N."/>
            <person name="Cockburn D."/>
            <person name="Kibler R."/>
            <person name="Cooper P.J."/>
            <person name="Sandoval C."/>
            <person name="Crost E."/>
            <person name="Juge N."/>
            <person name="Bayer E.A."/>
            <person name="Flint H.J."/>
        </authorList>
    </citation>
    <scope>NUCLEOTIDE SEQUENCE [LARGE SCALE GENOMIC DNA]</scope>
    <source>
        <strain evidence="6">ATCC 27255</strain>
    </source>
</reference>
<feature type="region of interest" description="Disordered" evidence="4">
    <location>
        <begin position="54"/>
        <end position="80"/>
    </location>
</feature>
<evidence type="ECO:0000313" key="7">
    <source>
        <dbReference type="Proteomes" id="UP000233425"/>
    </source>
</evidence>
<keyword evidence="3" id="KW-0276">Fatty acid metabolism</keyword>
<dbReference type="Pfam" id="PF00364">
    <property type="entry name" value="Biotin_lipoyl"/>
    <property type="match status" value="1"/>
</dbReference>
<dbReference type="PRINTS" id="PR01071">
    <property type="entry name" value="ACOABIOTINCC"/>
</dbReference>
<accession>A0A2N0UWP1</accession>
<dbReference type="InterPro" id="IPR001249">
    <property type="entry name" value="AcCoA_biotinCC"/>
</dbReference>
<dbReference type="GO" id="GO:0009317">
    <property type="term" value="C:acetyl-CoA carboxylase complex"/>
    <property type="evidence" value="ECO:0007669"/>
    <property type="project" value="InterPro"/>
</dbReference>
<dbReference type="InterPro" id="IPR050709">
    <property type="entry name" value="Biotin_Carboxyl_Carrier/Decarb"/>
</dbReference>
<evidence type="ECO:0000256" key="3">
    <source>
        <dbReference type="RuleBase" id="RU364072"/>
    </source>
</evidence>
<feature type="domain" description="Lipoyl-binding" evidence="5">
    <location>
        <begin position="81"/>
        <end position="157"/>
    </location>
</feature>
<evidence type="ECO:0000256" key="1">
    <source>
        <dbReference type="ARBA" id="ARBA00017562"/>
    </source>
</evidence>
<comment type="caution">
    <text evidence="6">The sequence shown here is derived from an EMBL/GenBank/DDBJ whole genome shotgun (WGS) entry which is preliminary data.</text>
</comment>
<keyword evidence="7" id="KW-1185">Reference proteome</keyword>
<name>A0A2N0UWP1_9FIRM</name>
<dbReference type="GO" id="GO:0003989">
    <property type="term" value="F:acetyl-CoA carboxylase activity"/>
    <property type="evidence" value="ECO:0007669"/>
    <property type="project" value="InterPro"/>
</dbReference>
<dbReference type="SUPFAM" id="SSF51230">
    <property type="entry name" value="Single hybrid motif"/>
    <property type="match status" value="1"/>
</dbReference>
<sequence>MNKIEEIKEYISLLENSSLSVLEIEKEDGTKIHLEKEHPAQQIFNASPIGAYQPTATDVPTPAPVQPQAPAAQPAAPEEDAKTVNAPIVGVFYAASAPGKAPFAPVGKKVSKGSTVCIIEAMKCMNEIQAEDDYEIVEVLVKDGDLVEYGQPLFKVK</sequence>
<proteinExistence type="predicted"/>
<dbReference type="Gene3D" id="2.40.50.100">
    <property type="match status" value="1"/>
</dbReference>